<dbReference type="AlphaFoldDB" id="A0A7S2LHW3"/>
<evidence type="ECO:0000256" key="4">
    <source>
        <dbReference type="SAM" id="Phobius"/>
    </source>
</evidence>
<accession>A0A7S2LHW3</accession>
<feature type="transmembrane region" description="Helical" evidence="4">
    <location>
        <begin position="371"/>
        <end position="389"/>
    </location>
</feature>
<dbReference type="GO" id="GO:0016020">
    <property type="term" value="C:membrane"/>
    <property type="evidence" value="ECO:0007669"/>
    <property type="project" value="UniProtKB-SubCell"/>
</dbReference>
<evidence type="ECO:0000256" key="3">
    <source>
        <dbReference type="SAM" id="MobiDB-lite"/>
    </source>
</evidence>
<protein>
    <recommendedName>
        <fullName evidence="5">VASt domain-containing protein</fullName>
    </recommendedName>
</protein>
<evidence type="ECO:0000256" key="2">
    <source>
        <dbReference type="ARBA" id="ARBA00023136"/>
    </source>
</evidence>
<dbReference type="PROSITE" id="PS51778">
    <property type="entry name" value="VAST"/>
    <property type="match status" value="1"/>
</dbReference>
<organism evidence="6">
    <name type="scientific">Skeletonema marinoi</name>
    <dbReference type="NCBI Taxonomy" id="267567"/>
    <lineage>
        <taxon>Eukaryota</taxon>
        <taxon>Sar</taxon>
        <taxon>Stramenopiles</taxon>
        <taxon>Ochrophyta</taxon>
        <taxon>Bacillariophyta</taxon>
        <taxon>Coscinodiscophyceae</taxon>
        <taxon>Thalassiosirophycidae</taxon>
        <taxon>Thalassiosirales</taxon>
        <taxon>Skeletonemataceae</taxon>
        <taxon>Skeletonema</taxon>
        <taxon>Skeletonema marinoi-dohrnii complex</taxon>
    </lineage>
</organism>
<feature type="region of interest" description="Disordered" evidence="3">
    <location>
        <begin position="55"/>
        <end position="76"/>
    </location>
</feature>
<dbReference type="InterPro" id="IPR031968">
    <property type="entry name" value="VASt"/>
</dbReference>
<reference evidence="6" key="1">
    <citation type="submission" date="2021-01" db="EMBL/GenBank/DDBJ databases">
        <authorList>
            <person name="Corre E."/>
            <person name="Pelletier E."/>
            <person name="Niang G."/>
            <person name="Scheremetjew M."/>
            <person name="Finn R."/>
            <person name="Kale V."/>
            <person name="Holt S."/>
            <person name="Cochrane G."/>
            <person name="Meng A."/>
            <person name="Brown T."/>
            <person name="Cohen L."/>
        </authorList>
    </citation>
    <scope>NUCLEOTIDE SEQUENCE</scope>
    <source>
        <strain evidence="6">SM1012Den-03</strain>
    </source>
</reference>
<sequence length="423" mass="47579">MKEIIFQQQVSIEQTESRDLVSSPNLTLSESQEAMAAVEAICNFRSLREVKKEIMDRGTPKREHPKEQKASDSVIGQEADTDIDIRESWDSFCSEKKGNKFNGLGLESIPLPVSVDDFYKQVLDDNADHSIDKFMRDIGELEVVSTSWQPSVPTPNAPANRDIKYIHPINAPMAPPTAAARKEQRLHKFGNVGLCLETSTFVENVPMADCFVVRDRLWVNENSEDGGCIVSITFQIDFIKGTMFRRIIENTTRGEYQKYWTQFWDMIKSNLGSSVELDEVAIELEEATLLLEAEGQEVPLSSVLGRIRSSSRRLSVVARRASVRNINGRAEKMENSMVLVVMGKGKVVVLELFTIVKQHVKEHFAEKDDSYVLGCFLILMLGMFNIMALRQISAMNRSIATLTKQINEAILTNMGSGENCAMK</sequence>
<dbReference type="Pfam" id="PF16016">
    <property type="entry name" value="VASt"/>
    <property type="match status" value="1"/>
</dbReference>
<comment type="subcellular location">
    <subcellularLocation>
        <location evidence="1">Membrane</location>
    </subcellularLocation>
</comment>
<dbReference type="EMBL" id="HBGZ01016470">
    <property type="protein sequence ID" value="CAD9605208.1"/>
    <property type="molecule type" value="Transcribed_RNA"/>
</dbReference>
<feature type="compositionally biased region" description="Basic and acidic residues" evidence="3">
    <location>
        <begin position="55"/>
        <end position="70"/>
    </location>
</feature>
<evidence type="ECO:0000259" key="5">
    <source>
        <dbReference type="PROSITE" id="PS51778"/>
    </source>
</evidence>
<keyword evidence="2 4" id="KW-0472">Membrane</keyword>
<keyword evidence="4" id="KW-0812">Transmembrane</keyword>
<evidence type="ECO:0000313" key="6">
    <source>
        <dbReference type="EMBL" id="CAD9605208.1"/>
    </source>
</evidence>
<dbReference type="PANTHER" id="PTHR47666:SF1">
    <property type="entry name" value="PROTEIN VASCULAR ASSOCIATED DEATH 1, CHLOROPLASTIC"/>
    <property type="match status" value="1"/>
</dbReference>
<name>A0A7S2LHW3_9STRA</name>
<dbReference type="PANTHER" id="PTHR47666">
    <property type="entry name" value="PROTEIN VASCULAR ASSOCIATED DEATH 1, CHLOROPLASTIC"/>
    <property type="match status" value="1"/>
</dbReference>
<keyword evidence="4" id="KW-1133">Transmembrane helix</keyword>
<evidence type="ECO:0000256" key="1">
    <source>
        <dbReference type="ARBA" id="ARBA00004370"/>
    </source>
</evidence>
<proteinExistence type="predicted"/>
<feature type="domain" description="VASt" evidence="5">
    <location>
        <begin position="102"/>
        <end position="275"/>
    </location>
</feature>
<gene>
    <name evidence="6" type="ORF">SMAR0320_LOCUS11774</name>
</gene>